<dbReference type="Pfam" id="PF03837">
    <property type="entry name" value="RecT"/>
    <property type="match status" value="1"/>
</dbReference>
<name>A0A518EZ01_9BACT</name>
<evidence type="ECO:0000313" key="2">
    <source>
        <dbReference type="EMBL" id="QDV09313.1"/>
    </source>
</evidence>
<dbReference type="RefSeq" id="WP_145203471.1">
    <property type="nucleotide sequence ID" value="NZ_CP036434.1"/>
</dbReference>
<evidence type="ECO:0000313" key="3">
    <source>
        <dbReference type="Proteomes" id="UP000320390"/>
    </source>
</evidence>
<accession>A0A518EZ01</accession>
<feature type="region of interest" description="Disordered" evidence="1">
    <location>
        <begin position="324"/>
        <end position="366"/>
    </location>
</feature>
<dbReference type="OrthoDB" id="7889018at2"/>
<dbReference type="AlphaFoldDB" id="A0A518EZ01"/>
<reference evidence="2 3" key="1">
    <citation type="submission" date="2019-02" db="EMBL/GenBank/DDBJ databases">
        <title>Deep-cultivation of Planctomycetes and their phenomic and genomic characterization uncovers novel biology.</title>
        <authorList>
            <person name="Wiegand S."/>
            <person name="Jogler M."/>
            <person name="Boedeker C."/>
            <person name="Pinto D."/>
            <person name="Vollmers J."/>
            <person name="Rivas-Marin E."/>
            <person name="Kohn T."/>
            <person name="Peeters S.H."/>
            <person name="Heuer A."/>
            <person name="Rast P."/>
            <person name="Oberbeckmann S."/>
            <person name="Bunk B."/>
            <person name="Jeske O."/>
            <person name="Meyerdierks A."/>
            <person name="Storesund J.E."/>
            <person name="Kallscheuer N."/>
            <person name="Luecker S."/>
            <person name="Lage O.M."/>
            <person name="Pohl T."/>
            <person name="Merkel B.J."/>
            <person name="Hornburger P."/>
            <person name="Mueller R.-W."/>
            <person name="Bruemmer F."/>
            <person name="Labrenz M."/>
            <person name="Spormann A.M."/>
            <person name="Op den Camp H."/>
            <person name="Overmann J."/>
            <person name="Amann R."/>
            <person name="Jetten M.S.M."/>
            <person name="Mascher T."/>
            <person name="Medema M.H."/>
            <person name="Devos D.P."/>
            <person name="Kaster A.-K."/>
            <person name="Ovreas L."/>
            <person name="Rohde M."/>
            <person name="Galperin M.Y."/>
            <person name="Jogler C."/>
        </authorList>
    </citation>
    <scope>NUCLEOTIDE SEQUENCE [LARGE SCALE GENOMIC DNA]</scope>
    <source>
        <strain evidence="2 3">Poly30</strain>
    </source>
</reference>
<proteinExistence type="predicted"/>
<dbReference type="GO" id="GO:0003677">
    <property type="term" value="F:DNA binding"/>
    <property type="evidence" value="ECO:0007669"/>
    <property type="project" value="InterPro"/>
</dbReference>
<dbReference type="EMBL" id="CP036434">
    <property type="protein sequence ID" value="QDV09313.1"/>
    <property type="molecule type" value="Genomic_DNA"/>
</dbReference>
<dbReference type="InterPro" id="IPR018330">
    <property type="entry name" value="RecT_fam"/>
</dbReference>
<protein>
    <submittedName>
        <fullName evidence="2">RecT family protein</fullName>
    </submittedName>
</protein>
<dbReference type="GO" id="GO:0006259">
    <property type="term" value="P:DNA metabolic process"/>
    <property type="evidence" value="ECO:0007669"/>
    <property type="project" value="InterPro"/>
</dbReference>
<organism evidence="2 3">
    <name type="scientific">Saltatorellus ferox</name>
    <dbReference type="NCBI Taxonomy" id="2528018"/>
    <lineage>
        <taxon>Bacteria</taxon>
        <taxon>Pseudomonadati</taxon>
        <taxon>Planctomycetota</taxon>
        <taxon>Planctomycetia</taxon>
        <taxon>Planctomycetia incertae sedis</taxon>
        <taxon>Saltatorellus</taxon>
    </lineage>
</organism>
<dbReference type="Proteomes" id="UP000320390">
    <property type="component" value="Chromosome"/>
</dbReference>
<evidence type="ECO:0000256" key="1">
    <source>
        <dbReference type="SAM" id="MobiDB-lite"/>
    </source>
</evidence>
<sequence>MTIAPLAPHSNGAANGGNLIETYAAKVDMSGKALFETMVATIFPTGRNVPPATREHVQALLMVAEAYDLNPMTKELYAFPQKGGSGIVPIVSVDGWYKLISRHPQSNGYTATVAFAEDGTTPVSATCVMHRKDWDHPVVVTEYVSECKRDTIPWNTQPARMIRHRAIIQAARSTFGFGGIYEADEGARMASHVPKELEVPREVEIEQSVADEMNAEIEARKAKSAMKEAVHKDAQTAGAEPNEHADPAPTVDAEKAAAKRRQVVAQMLEQFATRDIGRAVLQAEFGDLEKFSMADAQRAADIWMRLEDGTEPQDAFGAKAAEVYLGGTEPGQGESEPDLGPDSDEPSGHGALFTSDREPAVYGEDT</sequence>
<feature type="compositionally biased region" description="Basic and acidic residues" evidence="1">
    <location>
        <begin position="241"/>
        <end position="257"/>
    </location>
</feature>
<gene>
    <name evidence="2" type="ORF">Poly30_48710</name>
</gene>
<keyword evidence="3" id="KW-1185">Reference proteome</keyword>
<feature type="region of interest" description="Disordered" evidence="1">
    <location>
        <begin position="232"/>
        <end position="257"/>
    </location>
</feature>
<feature type="compositionally biased region" description="Acidic residues" evidence="1">
    <location>
        <begin position="335"/>
        <end position="345"/>
    </location>
</feature>